<accession>A0AAN6MMT3</accession>
<organism evidence="1 2">
    <name type="scientific">Staphylotrichum tortipilum</name>
    <dbReference type="NCBI Taxonomy" id="2831512"/>
    <lineage>
        <taxon>Eukaryota</taxon>
        <taxon>Fungi</taxon>
        <taxon>Dikarya</taxon>
        <taxon>Ascomycota</taxon>
        <taxon>Pezizomycotina</taxon>
        <taxon>Sordariomycetes</taxon>
        <taxon>Sordariomycetidae</taxon>
        <taxon>Sordariales</taxon>
        <taxon>Chaetomiaceae</taxon>
        <taxon>Staphylotrichum</taxon>
    </lineage>
</organism>
<dbReference type="AlphaFoldDB" id="A0AAN6MMT3"/>
<proteinExistence type="predicted"/>
<gene>
    <name evidence="1" type="ORF">C8A05DRAFT_32462</name>
</gene>
<dbReference type="EMBL" id="MU855429">
    <property type="protein sequence ID" value="KAK3903802.1"/>
    <property type="molecule type" value="Genomic_DNA"/>
</dbReference>
<keyword evidence="2" id="KW-1185">Reference proteome</keyword>
<comment type="caution">
    <text evidence="1">The sequence shown here is derived from an EMBL/GenBank/DDBJ whole genome shotgun (WGS) entry which is preliminary data.</text>
</comment>
<sequence>MLLWAVPRAWCLDPPVNVDVVVPKGKTRDARQLLRGQRSDFVVENRTNHAIFRCTPPVNIEIITPPAMFREPFNESTETVEVNGVQVPKPTLNLNAKSGSIFGRATTGKKDADAEDLRFLLKWCVDNGMDLTNSEVPNATKELIDAFIARCQGAELW</sequence>
<protein>
    <submittedName>
        <fullName evidence="1">Uncharacterized protein</fullName>
    </submittedName>
</protein>
<dbReference type="Proteomes" id="UP001303889">
    <property type="component" value="Unassembled WGS sequence"/>
</dbReference>
<evidence type="ECO:0000313" key="2">
    <source>
        <dbReference type="Proteomes" id="UP001303889"/>
    </source>
</evidence>
<reference evidence="1" key="1">
    <citation type="journal article" date="2023" name="Mol. Phylogenet. Evol.">
        <title>Genome-scale phylogeny and comparative genomics of the fungal order Sordariales.</title>
        <authorList>
            <person name="Hensen N."/>
            <person name="Bonometti L."/>
            <person name="Westerberg I."/>
            <person name="Brannstrom I.O."/>
            <person name="Guillou S."/>
            <person name="Cros-Aarteil S."/>
            <person name="Calhoun S."/>
            <person name="Haridas S."/>
            <person name="Kuo A."/>
            <person name="Mondo S."/>
            <person name="Pangilinan J."/>
            <person name="Riley R."/>
            <person name="LaButti K."/>
            <person name="Andreopoulos B."/>
            <person name="Lipzen A."/>
            <person name="Chen C."/>
            <person name="Yan M."/>
            <person name="Daum C."/>
            <person name="Ng V."/>
            <person name="Clum A."/>
            <person name="Steindorff A."/>
            <person name="Ohm R.A."/>
            <person name="Martin F."/>
            <person name="Silar P."/>
            <person name="Natvig D.O."/>
            <person name="Lalanne C."/>
            <person name="Gautier V."/>
            <person name="Ament-Velasquez S.L."/>
            <person name="Kruys A."/>
            <person name="Hutchinson M.I."/>
            <person name="Powell A.J."/>
            <person name="Barry K."/>
            <person name="Miller A.N."/>
            <person name="Grigoriev I.V."/>
            <person name="Debuchy R."/>
            <person name="Gladieux P."/>
            <person name="Hiltunen Thoren M."/>
            <person name="Johannesson H."/>
        </authorList>
    </citation>
    <scope>NUCLEOTIDE SEQUENCE</scope>
    <source>
        <strain evidence="1">CBS 103.79</strain>
    </source>
</reference>
<evidence type="ECO:0000313" key="1">
    <source>
        <dbReference type="EMBL" id="KAK3903802.1"/>
    </source>
</evidence>
<name>A0AAN6MMT3_9PEZI</name>
<reference evidence="1" key="2">
    <citation type="submission" date="2023-05" db="EMBL/GenBank/DDBJ databases">
        <authorList>
            <consortium name="Lawrence Berkeley National Laboratory"/>
            <person name="Steindorff A."/>
            <person name="Hensen N."/>
            <person name="Bonometti L."/>
            <person name="Westerberg I."/>
            <person name="Brannstrom I.O."/>
            <person name="Guillou S."/>
            <person name="Cros-Aarteil S."/>
            <person name="Calhoun S."/>
            <person name="Haridas S."/>
            <person name="Kuo A."/>
            <person name="Mondo S."/>
            <person name="Pangilinan J."/>
            <person name="Riley R."/>
            <person name="Labutti K."/>
            <person name="Andreopoulos B."/>
            <person name="Lipzen A."/>
            <person name="Chen C."/>
            <person name="Yanf M."/>
            <person name="Daum C."/>
            <person name="Ng V."/>
            <person name="Clum A."/>
            <person name="Ohm R."/>
            <person name="Martin F."/>
            <person name="Silar P."/>
            <person name="Natvig D."/>
            <person name="Lalanne C."/>
            <person name="Gautier V."/>
            <person name="Ament-Velasquez S.L."/>
            <person name="Kruys A."/>
            <person name="Hutchinson M.I."/>
            <person name="Powell A.J."/>
            <person name="Barry K."/>
            <person name="Miller A.N."/>
            <person name="Grigoriev I.V."/>
            <person name="Debuchy R."/>
            <person name="Gladieux P."/>
            <person name="Thoren M.H."/>
            <person name="Johannesson H."/>
        </authorList>
    </citation>
    <scope>NUCLEOTIDE SEQUENCE</scope>
    <source>
        <strain evidence="1">CBS 103.79</strain>
    </source>
</reference>